<accession>A0A0M3UFP9</accession>
<sequence>MLALAEPSDVSNGDPCTADMQIVADLWLVDASGMDVHVQWPLDVCNKTKPGSSQALAALEVRETRYLDGPIQEKEPPPGPQPLATAP</sequence>
<feature type="compositionally biased region" description="Basic and acidic residues" evidence="1">
    <location>
        <begin position="66"/>
        <end position="76"/>
    </location>
</feature>
<organism evidence="2 3">
    <name type="scientific">Arthrobacter alpinus</name>
    <dbReference type="NCBI Taxonomy" id="656366"/>
    <lineage>
        <taxon>Bacteria</taxon>
        <taxon>Bacillati</taxon>
        <taxon>Actinomycetota</taxon>
        <taxon>Actinomycetes</taxon>
        <taxon>Micrococcales</taxon>
        <taxon>Micrococcaceae</taxon>
        <taxon>Arthrobacter</taxon>
    </lineage>
</organism>
<evidence type="ECO:0000313" key="3">
    <source>
        <dbReference type="Proteomes" id="UP000062833"/>
    </source>
</evidence>
<gene>
    <name evidence="2" type="ORF">AOC05_04125</name>
</gene>
<evidence type="ECO:0000256" key="1">
    <source>
        <dbReference type="SAM" id="MobiDB-lite"/>
    </source>
</evidence>
<dbReference type="AlphaFoldDB" id="A0A0M3UFP9"/>
<proteinExistence type="predicted"/>
<dbReference type="PATRIC" id="fig|656366.3.peg.898"/>
<keyword evidence="3" id="KW-1185">Reference proteome</keyword>
<name>A0A0M3UFP9_9MICC</name>
<dbReference type="KEGG" id="aaq:AOC05_04125"/>
<evidence type="ECO:0000313" key="2">
    <source>
        <dbReference type="EMBL" id="ALE91715.1"/>
    </source>
</evidence>
<reference evidence="3" key="1">
    <citation type="submission" date="2015-09" db="EMBL/GenBank/DDBJ databases">
        <title>Complete genome of Arthrobacter alpinus strain R3.8.</title>
        <authorList>
            <person name="See-Too W.S."/>
            <person name="Chan K.G."/>
        </authorList>
    </citation>
    <scope>NUCLEOTIDE SEQUENCE [LARGE SCALE GENOMIC DNA]</scope>
    <source>
        <strain evidence="3">R3.8</strain>
    </source>
</reference>
<feature type="region of interest" description="Disordered" evidence="1">
    <location>
        <begin position="66"/>
        <end position="87"/>
    </location>
</feature>
<dbReference type="Proteomes" id="UP000062833">
    <property type="component" value="Chromosome"/>
</dbReference>
<protein>
    <submittedName>
        <fullName evidence="2">Uncharacterized protein</fullName>
    </submittedName>
</protein>
<dbReference type="EMBL" id="CP012677">
    <property type="protein sequence ID" value="ALE91715.1"/>
    <property type="molecule type" value="Genomic_DNA"/>
</dbReference>